<accession>A0A512IEI4</accession>
<feature type="compositionally biased region" description="Low complexity" evidence="11">
    <location>
        <begin position="388"/>
        <end position="399"/>
    </location>
</feature>
<dbReference type="Proteomes" id="UP000321103">
    <property type="component" value="Unassembled WGS sequence"/>
</dbReference>
<feature type="active site" description="Charge relay system" evidence="9">
    <location>
        <position position="566"/>
    </location>
</feature>
<evidence type="ECO:0000256" key="6">
    <source>
        <dbReference type="ARBA" id="ARBA00022801"/>
    </source>
</evidence>
<comment type="caution">
    <text evidence="13">The sequence shown here is derived from an EMBL/GenBank/DDBJ whole genome shotgun (WGS) entry which is preliminary data.</text>
</comment>
<dbReference type="InterPro" id="IPR000209">
    <property type="entry name" value="Peptidase_S8/S53_dom"/>
</dbReference>
<keyword evidence="7 9" id="KW-0720">Serine protease</keyword>
<evidence type="ECO:0000256" key="11">
    <source>
        <dbReference type="SAM" id="MobiDB-lite"/>
    </source>
</evidence>
<feature type="compositionally biased region" description="Basic and acidic residues" evidence="11">
    <location>
        <begin position="350"/>
        <end position="377"/>
    </location>
</feature>
<evidence type="ECO:0000256" key="1">
    <source>
        <dbReference type="ARBA" id="ARBA00004613"/>
    </source>
</evidence>
<keyword evidence="6 9" id="KW-0378">Hydrolase</keyword>
<comment type="similarity">
    <text evidence="2 9 10">Belongs to the peptidase S8 family.</text>
</comment>
<feature type="active site" description="Charge relay system" evidence="9">
    <location>
        <position position="322"/>
    </location>
</feature>
<dbReference type="GO" id="GO:0005576">
    <property type="term" value="C:extracellular region"/>
    <property type="evidence" value="ECO:0007669"/>
    <property type="project" value="UniProtKB-SubCell"/>
</dbReference>
<dbReference type="STRING" id="388357.GCA_001580365_02697"/>
<feature type="region of interest" description="Disordered" evidence="11">
    <location>
        <begin position="350"/>
        <end position="399"/>
    </location>
</feature>
<dbReference type="InterPro" id="IPR036852">
    <property type="entry name" value="Peptidase_S8/S53_dom_sf"/>
</dbReference>
<feature type="region of interest" description="Disordered" evidence="11">
    <location>
        <begin position="1"/>
        <end position="54"/>
    </location>
</feature>
<dbReference type="Pfam" id="PF00082">
    <property type="entry name" value="Peptidase_S8"/>
    <property type="match status" value="1"/>
</dbReference>
<dbReference type="GO" id="GO:0004252">
    <property type="term" value="F:serine-type endopeptidase activity"/>
    <property type="evidence" value="ECO:0007669"/>
    <property type="project" value="UniProtKB-UniRule"/>
</dbReference>
<evidence type="ECO:0000256" key="2">
    <source>
        <dbReference type="ARBA" id="ARBA00011073"/>
    </source>
</evidence>
<gene>
    <name evidence="13" type="ORF">KTU01_22000</name>
</gene>
<keyword evidence="4 9" id="KW-0645">Protease</keyword>
<dbReference type="PROSITE" id="PS00136">
    <property type="entry name" value="SUBTILASE_ASP"/>
    <property type="match status" value="1"/>
</dbReference>
<dbReference type="InterPro" id="IPR050131">
    <property type="entry name" value="Peptidase_S8_subtilisin-like"/>
</dbReference>
<feature type="region of interest" description="Disordered" evidence="11">
    <location>
        <begin position="73"/>
        <end position="94"/>
    </location>
</feature>
<evidence type="ECO:0000256" key="7">
    <source>
        <dbReference type="ARBA" id="ARBA00022825"/>
    </source>
</evidence>
<dbReference type="PANTHER" id="PTHR43806">
    <property type="entry name" value="PEPTIDASE S8"/>
    <property type="match status" value="1"/>
</dbReference>
<dbReference type="PANTHER" id="PTHR43806:SF11">
    <property type="entry name" value="CEREVISIN-RELATED"/>
    <property type="match status" value="1"/>
</dbReference>
<dbReference type="PRINTS" id="PR00723">
    <property type="entry name" value="SUBTILISIN"/>
</dbReference>
<dbReference type="GO" id="GO:0006508">
    <property type="term" value="P:proteolysis"/>
    <property type="evidence" value="ECO:0007669"/>
    <property type="project" value="UniProtKB-KW"/>
</dbReference>
<dbReference type="InterPro" id="IPR023827">
    <property type="entry name" value="Peptidase_S8_Asp-AS"/>
</dbReference>
<evidence type="ECO:0000256" key="9">
    <source>
        <dbReference type="PROSITE-ProRule" id="PRU01240"/>
    </source>
</evidence>
<evidence type="ECO:0000256" key="4">
    <source>
        <dbReference type="ARBA" id="ARBA00022670"/>
    </source>
</evidence>
<feature type="region of interest" description="Disordered" evidence="11">
    <location>
        <begin position="133"/>
        <end position="185"/>
    </location>
</feature>
<proteinExistence type="inferred from homology"/>
<feature type="compositionally biased region" description="Basic residues" evidence="11">
    <location>
        <begin position="33"/>
        <end position="53"/>
    </location>
</feature>
<dbReference type="EMBL" id="BJZS01000070">
    <property type="protein sequence ID" value="GEO96077.1"/>
    <property type="molecule type" value="Genomic_DNA"/>
</dbReference>
<protein>
    <recommendedName>
        <fullName evidence="12">Peptidase S8/S53 domain-containing protein</fullName>
    </recommendedName>
</protein>
<dbReference type="AlphaFoldDB" id="A0A512IEI4"/>
<reference evidence="13 14" key="1">
    <citation type="submission" date="2019-07" db="EMBL/GenBank/DDBJ databases">
        <title>Whole genome shotgun sequence of Kocuria turfanensis NBRC 107627.</title>
        <authorList>
            <person name="Hosoyama A."/>
            <person name="Uohara A."/>
            <person name="Ohji S."/>
            <person name="Ichikawa N."/>
        </authorList>
    </citation>
    <scope>NUCLEOTIDE SEQUENCE [LARGE SCALE GENOMIC DNA]</scope>
    <source>
        <strain evidence="13 14">NBRC 107627</strain>
    </source>
</reference>
<feature type="domain" description="Peptidase S8/S53" evidence="12">
    <location>
        <begin position="313"/>
        <end position="611"/>
    </location>
</feature>
<dbReference type="InterPro" id="IPR015500">
    <property type="entry name" value="Peptidase_S8_subtilisin-rel"/>
</dbReference>
<evidence type="ECO:0000313" key="14">
    <source>
        <dbReference type="Proteomes" id="UP000321103"/>
    </source>
</evidence>
<dbReference type="Gene3D" id="3.40.50.200">
    <property type="entry name" value="Peptidase S8/S53 domain"/>
    <property type="match status" value="1"/>
</dbReference>
<keyword evidence="5" id="KW-0732">Signal</keyword>
<feature type="compositionally biased region" description="Low complexity" evidence="11">
    <location>
        <begin position="145"/>
        <end position="165"/>
    </location>
</feature>
<dbReference type="PROSITE" id="PS51892">
    <property type="entry name" value="SUBTILASE"/>
    <property type="match status" value="1"/>
</dbReference>
<feature type="active site" description="Charge relay system" evidence="9">
    <location>
        <position position="388"/>
    </location>
</feature>
<name>A0A512IEI4_9MICC</name>
<organism evidence="13 14">
    <name type="scientific">Kocuria turfanensis</name>
    <dbReference type="NCBI Taxonomy" id="388357"/>
    <lineage>
        <taxon>Bacteria</taxon>
        <taxon>Bacillati</taxon>
        <taxon>Actinomycetota</taxon>
        <taxon>Actinomycetes</taxon>
        <taxon>Micrococcales</taxon>
        <taxon>Micrococcaceae</taxon>
        <taxon>Kocuria</taxon>
    </lineage>
</organism>
<dbReference type="InterPro" id="IPR013207">
    <property type="entry name" value="LGFP"/>
</dbReference>
<dbReference type="SUPFAM" id="SSF52743">
    <property type="entry name" value="Subtilisin-like"/>
    <property type="match status" value="1"/>
</dbReference>
<evidence type="ECO:0000256" key="8">
    <source>
        <dbReference type="ARBA" id="ARBA00023145"/>
    </source>
</evidence>
<dbReference type="PROSITE" id="PS00138">
    <property type="entry name" value="SUBTILASE_SER"/>
    <property type="match status" value="1"/>
</dbReference>
<keyword evidence="14" id="KW-1185">Reference proteome</keyword>
<evidence type="ECO:0000259" key="12">
    <source>
        <dbReference type="Pfam" id="PF00082"/>
    </source>
</evidence>
<evidence type="ECO:0000256" key="10">
    <source>
        <dbReference type="RuleBase" id="RU003355"/>
    </source>
</evidence>
<keyword evidence="3" id="KW-0964">Secreted</keyword>
<dbReference type="FunFam" id="3.40.50.200:FF:000022">
    <property type="entry name" value="Extracellular protease"/>
    <property type="match status" value="1"/>
</dbReference>
<dbReference type="Pfam" id="PF08310">
    <property type="entry name" value="LGFP"/>
    <property type="match status" value="4"/>
</dbReference>
<comment type="subcellular location">
    <subcellularLocation>
        <location evidence="1">Secreted</location>
    </subcellularLocation>
</comment>
<evidence type="ECO:0000256" key="5">
    <source>
        <dbReference type="ARBA" id="ARBA00022729"/>
    </source>
</evidence>
<evidence type="ECO:0000313" key="13">
    <source>
        <dbReference type="EMBL" id="GEO96077.1"/>
    </source>
</evidence>
<evidence type="ECO:0000256" key="3">
    <source>
        <dbReference type="ARBA" id="ARBA00022525"/>
    </source>
</evidence>
<dbReference type="InterPro" id="IPR023828">
    <property type="entry name" value="Peptidase_S8_Ser-AS"/>
</dbReference>
<feature type="compositionally biased region" description="Gly residues" evidence="11">
    <location>
        <begin position="175"/>
        <end position="185"/>
    </location>
</feature>
<keyword evidence="8" id="KW-0865">Zymogen</keyword>
<sequence>MDRVERRHGRPLDVGPAGAVVGDRLRRLTGGPLRRRRPPRGGRRRFPCARRRSPAAVRHVPFRNRSNRFVRWAQPRRPPPAPATGAPLSLRRRSASPHRLETPMTSFHGRALPGALSGLLAAALVLTPFAGTAPAQARPRPEHPVPAATAPGAAAPADTATTAQHPPVPADRHGAGAGEPAGGGTDRVVVKFRAGADPAPRVRERVYRAAAERAERDGAAEGRRPDPAPELEEIAESVGAAKVVAADEFLDAAEAEALAGALEQDPAVEYAEPDHLVGVASVPDDPYYAPSQWNLHPTRAGLGLPRAWDRATGAGQTIAIVDTGITAHPDLDAGILPGYDFVTHFERGVPRGNSRDGDGWDPDPRDEGDHAGADECRPGAAAVPSSWHGTHTAGTAAARGGNATGVAGVAYDARILPVRALGACGEGYVSDIAVAVAWAAGHDVGSGVPVNPHRATVVNLSLSFLSSSCPAVLQEAVDRALSAGTSVVVAAGNHDRDARTESPANCRGVISVAASTAYGTRAPYSNWGAVTLTAPGGDVSRAVWSTTNSGLTRPGAGSYAGKYGTSMASPTVAGVVALLRQAAPGLTPAQVKSHLVATARPLPGQCPGGCGAGLVDPAAAVSRATVQQGHTTRGAIGRLHERIRSATGEPLSPEVCGLPQGGCSQEFARGAIYWTAATGAHWVHGAVRGAWNRSGGVGGHLGYPRSGERGDGAGGVHQSFQRGRTVWSPGTGAAVLRGAIGARYAATGGERGVLGHPLGDERGGPAGGARQVFERGRILWSPATGAHAVRGAIGRAHADLGGEAGRLGYPVGPERSSGGATVQHFQGGTVLYRQGRITVASG</sequence>